<keyword evidence="4" id="KW-1185">Reference proteome</keyword>
<dbReference type="Gene3D" id="1.10.510.10">
    <property type="entry name" value="Transferase(Phosphotransferase) domain 1"/>
    <property type="match status" value="1"/>
</dbReference>
<name>A0A4V1CES3_9CORY</name>
<evidence type="ECO:0000256" key="2">
    <source>
        <dbReference type="SAM" id="MobiDB-lite"/>
    </source>
</evidence>
<dbReference type="EMBL" id="CP039247">
    <property type="protein sequence ID" value="QCB29108.1"/>
    <property type="molecule type" value="Genomic_DNA"/>
</dbReference>
<dbReference type="Proteomes" id="UP000296352">
    <property type="component" value="Chromosome"/>
</dbReference>
<dbReference type="AlphaFoldDB" id="A0A4V1CES3"/>
<gene>
    <name evidence="3" type="ORF">CENDO_09220</name>
</gene>
<proteinExistence type="inferred from homology"/>
<dbReference type="SUPFAM" id="SSF56112">
    <property type="entry name" value="Protein kinase-like (PK-like)"/>
    <property type="match status" value="1"/>
</dbReference>
<keyword evidence="1" id="KW-0808">Transferase</keyword>
<accession>A0A4V1CES3</accession>
<evidence type="ECO:0000256" key="1">
    <source>
        <dbReference type="PIRNR" id="PIRNR006221"/>
    </source>
</evidence>
<comment type="similarity">
    <text evidence="1">Belongs to the fructosamine kinase family.</text>
</comment>
<dbReference type="Gene3D" id="1.20.1270.240">
    <property type="match status" value="1"/>
</dbReference>
<evidence type="ECO:0000313" key="4">
    <source>
        <dbReference type="Proteomes" id="UP000296352"/>
    </source>
</evidence>
<dbReference type="PIRSF" id="PIRSF006221">
    <property type="entry name" value="Ketosamine-3-kinase"/>
    <property type="match status" value="1"/>
</dbReference>
<protein>
    <submittedName>
        <fullName evidence="3">Fructosamine kinase</fullName>
    </submittedName>
</protein>
<dbReference type="GO" id="GO:0016301">
    <property type="term" value="F:kinase activity"/>
    <property type="evidence" value="ECO:0007669"/>
    <property type="project" value="UniProtKB-UniRule"/>
</dbReference>
<reference evidence="3 4" key="1">
    <citation type="submission" date="2019-04" db="EMBL/GenBank/DDBJ databases">
        <title>Corynebacterium endometrii sp. nov., isolated from the uterus of a cow with endometritis.</title>
        <authorList>
            <person name="Ballas P."/>
            <person name="Ruckert C."/>
            <person name="Wagener K."/>
            <person name="Drillich M."/>
            <person name="Kaempfer P."/>
            <person name="Busse H.-J."/>
            <person name="Ehling-Schulz M."/>
        </authorList>
    </citation>
    <scope>NUCLEOTIDE SEQUENCE [LARGE SCALE GENOMIC DNA]</scope>
    <source>
        <strain evidence="3 4">LMM-1653</strain>
    </source>
</reference>
<dbReference type="RefSeq" id="WP_136141746.1">
    <property type="nucleotide sequence ID" value="NZ_CP039247.1"/>
</dbReference>
<dbReference type="Pfam" id="PF03881">
    <property type="entry name" value="Fructosamin_kin"/>
    <property type="match status" value="1"/>
</dbReference>
<organism evidence="3 4">
    <name type="scientific">Corynebacterium endometrii</name>
    <dbReference type="NCBI Taxonomy" id="2488819"/>
    <lineage>
        <taxon>Bacteria</taxon>
        <taxon>Bacillati</taxon>
        <taxon>Actinomycetota</taxon>
        <taxon>Actinomycetes</taxon>
        <taxon>Mycobacteriales</taxon>
        <taxon>Corynebacteriaceae</taxon>
        <taxon>Corynebacterium</taxon>
    </lineage>
</organism>
<feature type="compositionally biased region" description="Basic and acidic residues" evidence="2">
    <location>
        <begin position="10"/>
        <end position="23"/>
    </location>
</feature>
<dbReference type="OrthoDB" id="5291879at2"/>
<dbReference type="PANTHER" id="PTHR12149:SF8">
    <property type="entry name" value="PROTEIN-RIBULOSAMINE 3-KINASE"/>
    <property type="match status" value="1"/>
</dbReference>
<feature type="region of interest" description="Disordered" evidence="2">
    <location>
        <begin position="1"/>
        <end position="23"/>
    </location>
</feature>
<dbReference type="InterPro" id="IPR011009">
    <property type="entry name" value="Kinase-like_dom_sf"/>
</dbReference>
<evidence type="ECO:0000313" key="3">
    <source>
        <dbReference type="EMBL" id="QCB29108.1"/>
    </source>
</evidence>
<sequence length="258" mass="28213">MNKGKKPHHDARDTFTKRVREPDQAGAEAAGLRWLGENTHAVVEVVRVDGLELVTERIHEVMPTEWAAQEAGRQILVMHESGAEAFGCPPAGWAGKNYIGRVEQRCEPTDNWARFYVEQRVLPFARNANLHPQQLDLVERACAAIVANDGGKYGRVAPARIHGDLWAGNLLFSSDGPVMIDPAAHGGHPFTDLAMLALFGAPYLSHIVAGYGAPDDFFDWVPMHQLHPLAVHAMTHGPGYHADLARAAETTLKVLGES</sequence>
<dbReference type="PANTHER" id="PTHR12149">
    <property type="entry name" value="FRUCTOSAMINE 3 KINASE-RELATED PROTEIN"/>
    <property type="match status" value="1"/>
</dbReference>
<dbReference type="InterPro" id="IPR016477">
    <property type="entry name" value="Fructo-/Ketosamine-3-kinase"/>
</dbReference>
<keyword evidence="1 3" id="KW-0418">Kinase</keyword>
<dbReference type="KEGG" id="cee:CENDO_09220"/>